<dbReference type="GO" id="GO:0000398">
    <property type="term" value="P:mRNA splicing, via spliceosome"/>
    <property type="evidence" value="ECO:0007669"/>
    <property type="project" value="InterPro"/>
</dbReference>
<evidence type="ECO:0000256" key="2">
    <source>
        <dbReference type="PROSITE-ProRule" id="PRU00221"/>
    </source>
</evidence>
<evidence type="ECO:0000256" key="1">
    <source>
        <dbReference type="ARBA" id="ARBA00025726"/>
    </source>
</evidence>
<dbReference type="PROSITE" id="PS50082">
    <property type="entry name" value="WD_REPEATS_2"/>
    <property type="match status" value="1"/>
</dbReference>
<organism evidence="3">
    <name type="scientific">Cyclophora tenuis</name>
    <name type="common">Marine diatom</name>
    <dbReference type="NCBI Taxonomy" id="216820"/>
    <lineage>
        <taxon>Eukaryota</taxon>
        <taxon>Sar</taxon>
        <taxon>Stramenopiles</taxon>
        <taxon>Ochrophyta</taxon>
        <taxon>Bacillariophyta</taxon>
        <taxon>Fragilariophyceae</taxon>
        <taxon>Fragilariophycidae</taxon>
        <taxon>Cyclophorales</taxon>
        <taxon>Cyclophoraceae</taxon>
        <taxon>Cyclophora</taxon>
    </lineage>
</organism>
<reference evidence="3" key="1">
    <citation type="submission" date="2021-01" db="EMBL/GenBank/DDBJ databases">
        <authorList>
            <person name="Corre E."/>
            <person name="Pelletier E."/>
            <person name="Niang G."/>
            <person name="Scheremetjew M."/>
            <person name="Finn R."/>
            <person name="Kale V."/>
            <person name="Holt S."/>
            <person name="Cochrane G."/>
            <person name="Meng A."/>
            <person name="Brown T."/>
            <person name="Cohen L."/>
        </authorList>
    </citation>
    <scope>NUCLEOTIDE SEQUENCE</scope>
    <source>
        <strain evidence="3">ECT3854</strain>
    </source>
</reference>
<feature type="repeat" description="WD" evidence="2">
    <location>
        <begin position="1"/>
        <end position="41"/>
    </location>
</feature>
<dbReference type="Gene3D" id="2.130.10.10">
    <property type="entry name" value="YVTN repeat-like/Quinoprotein amine dehydrogenase"/>
    <property type="match status" value="1"/>
</dbReference>
<dbReference type="AlphaFoldDB" id="A0A7S1D5W4"/>
<dbReference type="InterPro" id="IPR001680">
    <property type="entry name" value="WD40_rpt"/>
</dbReference>
<dbReference type="PANTHER" id="PTHR19923">
    <property type="entry name" value="WD40 REPEAT PROTEINPRL1/PRL2-RELATED"/>
    <property type="match status" value="1"/>
</dbReference>
<dbReference type="GO" id="GO:0000974">
    <property type="term" value="C:Prp19 complex"/>
    <property type="evidence" value="ECO:0007669"/>
    <property type="project" value="TreeGrafter"/>
</dbReference>
<dbReference type="EMBL" id="HBFW01015711">
    <property type="protein sequence ID" value="CAD8938967.1"/>
    <property type="molecule type" value="Transcribed_RNA"/>
</dbReference>
<name>A0A7S1D5W4_CYCTE</name>
<dbReference type="PANTHER" id="PTHR19923:SF0">
    <property type="entry name" value="PLEIOTROPIC REGULATOR 1"/>
    <property type="match status" value="1"/>
</dbReference>
<dbReference type="GO" id="GO:0071011">
    <property type="term" value="C:precatalytic spliceosome"/>
    <property type="evidence" value="ECO:0007669"/>
    <property type="project" value="TreeGrafter"/>
</dbReference>
<dbReference type="GO" id="GO:0071013">
    <property type="term" value="C:catalytic step 2 spliceosome"/>
    <property type="evidence" value="ECO:0007669"/>
    <property type="project" value="TreeGrafter"/>
</dbReference>
<proteinExistence type="inferred from homology"/>
<dbReference type="InterPro" id="IPR036322">
    <property type="entry name" value="WD40_repeat_dom_sf"/>
</dbReference>
<sequence>MRGHNAVINAVSVNDDGVLVSGGDDGSLQFWDYDTGYCFQTTSSIAQPGSLEAENGIFATAFDLTGSRLITCEGDKTIKIWKQDEEASELTHPVDMAGWRKQCIAESKMRY</sequence>
<evidence type="ECO:0000313" key="3">
    <source>
        <dbReference type="EMBL" id="CAD8938967.1"/>
    </source>
</evidence>
<keyword evidence="2" id="KW-0853">WD repeat</keyword>
<protein>
    <submittedName>
        <fullName evidence="3">Uncharacterized protein</fullName>
    </submittedName>
</protein>
<dbReference type="Pfam" id="PF00400">
    <property type="entry name" value="WD40"/>
    <property type="match status" value="2"/>
</dbReference>
<dbReference type="PROSITE" id="PS50294">
    <property type="entry name" value="WD_REPEATS_REGION"/>
    <property type="match status" value="1"/>
</dbReference>
<dbReference type="SMART" id="SM00320">
    <property type="entry name" value="WD40"/>
    <property type="match status" value="2"/>
</dbReference>
<accession>A0A7S1D5W4</accession>
<gene>
    <name evidence="3" type="ORF">CTEN0397_LOCUS10030</name>
</gene>
<dbReference type="InterPro" id="IPR045241">
    <property type="entry name" value="Prp46/PLRG1-like"/>
</dbReference>
<dbReference type="InterPro" id="IPR015943">
    <property type="entry name" value="WD40/YVTN_repeat-like_dom_sf"/>
</dbReference>
<comment type="similarity">
    <text evidence="1">Belongs to the WD repeat PRL1/PRL2 family.</text>
</comment>
<dbReference type="SUPFAM" id="SSF50978">
    <property type="entry name" value="WD40 repeat-like"/>
    <property type="match status" value="1"/>
</dbReference>